<dbReference type="PANTHER" id="PTHR23026:SF123">
    <property type="entry name" value="NAD(P)H NITROREDUCTASE RV3131-RELATED"/>
    <property type="match status" value="1"/>
</dbReference>
<proteinExistence type="predicted"/>
<evidence type="ECO:0000313" key="2">
    <source>
        <dbReference type="EMBL" id="KKL10758.1"/>
    </source>
</evidence>
<evidence type="ECO:0000259" key="1">
    <source>
        <dbReference type="Pfam" id="PF00881"/>
    </source>
</evidence>
<name>A0A0F9DFH4_9ZZZZ</name>
<dbReference type="GO" id="GO:0016491">
    <property type="term" value="F:oxidoreductase activity"/>
    <property type="evidence" value="ECO:0007669"/>
    <property type="project" value="InterPro"/>
</dbReference>
<dbReference type="PANTHER" id="PTHR23026">
    <property type="entry name" value="NADPH NITROREDUCTASE"/>
    <property type="match status" value="1"/>
</dbReference>
<dbReference type="EMBL" id="LAZR01041931">
    <property type="protein sequence ID" value="KKL10758.1"/>
    <property type="molecule type" value="Genomic_DNA"/>
</dbReference>
<gene>
    <name evidence="2" type="ORF">LCGC14_2552630</name>
</gene>
<dbReference type="Gene3D" id="3.40.109.10">
    <property type="entry name" value="NADH Oxidase"/>
    <property type="match status" value="1"/>
</dbReference>
<reference evidence="2" key="1">
    <citation type="journal article" date="2015" name="Nature">
        <title>Complex archaea that bridge the gap between prokaryotes and eukaryotes.</title>
        <authorList>
            <person name="Spang A."/>
            <person name="Saw J.H."/>
            <person name="Jorgensen S.L."/>
            <person name="Zaremba-Niedzwiedzka K."/>
            <person name="Martijn J."/>
            <person name="Lind A.E."/>
            <person name="van Eijk R."/>
            <person name="Schleper C."/>
            <person name="Guy L."/>
            <person name="Ettema T.J."/>
        </authorList>
    </citation>
    <scope>NUCLEOTIDE SEQUENCE</scope>
</reference>
<protein>
    <recommendedName>
        <fullName evidence="1">Nitroreductase domain-containing protein</fullName>
    </recommendedName>
</protein>
<sequence>MQVLEVIASRRSVRRFAPRDVPRDLVSKLVAAACAAPAPHHSRPWRFVEITPEARPRLIQAMAAAWTADVEAGGQPPQAIKRPLARSRRQLTEAPLLLLACLDAKGARHWPDQRRRRAEHDMYMQSLGAVLQNLLLAAHAYGLAGYLKGAPLFCQRAVAEALSLPRAWQPAFLVLLGYPARGSRPPPRPDLDLDRFLTAR</sequence>
<dbReference type="InterPro" id="IPR050627">
    <property type="entry name" value="Nitroreductase/BluB"/>
</dbReference>
<dbReference type="Pfam" id="PF00881">
    <property type="entry name" value="Nitroreductase"/>
    <property type="match status" value="1"/>
</dbReference>
<dbReference type="AlphaFoldDB" id="A0A0F9DFH4"/>
<dbReference type="InterPro" id="IPR029479">
    <property type="entry name" value="Nitroreductase"/>
</dbReference>
<feature type="domain" description="Nitroreductase" evidence="1">
    <location>
        <begin position="7"/>
        <end position="178"/>
    </location>
</feature>
<organism evidence="2">
    <name type="scientific">marine sediment metagenome</name>
    <dbReference type="NCBI Taxonomy" id="412755"/>
    <lineage>
        <taxon>unclassified sequences</taxon>
        <taxon>metagenomes</taxon>
        <taxon>ecological metagenomes</taxon>
    </lineage>
</organism>
<dbReference type="SUPFAM" id="SSF55469">
    <property type="entry name" value="FMN-dependent nitroreductase-like"/>
    <property type="match status" value="1"/>
</dbReference>
<comment type="caution">
    <text evidence="2">The sequence shown here is derived from an EMBL/GenBank/DDBJ whole genome shotgun (WGS) entry which is preliminary data.</text>
</comment>
<dbReference type="InterPro" id="IPR000415">
    <property type="entry name" value="Nitroreductase-like"/>
</dbReference>
<accession>A0A0F9DFH4</accession>